<dbReference type="PROSITE" id="PS50127">
    <property type="entry name" value="UBC_2"/>
    <property type="match status" value="1"/>
</dbReference>
<comment type="caution">
    <text evidence="6">The sequence shown here is derived from an EMBL/GenBank/DDBJ whole genome shotgun (WGS) entry which is preliminary data.</text>
</comment>
<reference evidence="6" key="1">
    <citation type="submission" date="2023-07" db="EMBL/GenBank/DDBJ databases">
        <authorList>
            <consortium name="AG Swart"/>
            <person name="Singh M."/>
            <person name="Singh A."/>
            <person name="Seah K."/>
            <person name="Emmerich C."/>
        </authorList>
    </citation>
    <scope>NUCLEOTIDE SEQUENCE</scope>
    <source>
        <strain evidence="6">DP1</strain>
    </source>
</reference>
<accession>A0AAD1XUK7</accession>
<evidence type="ECO:0000313" key="7">
    <source>
        <dbReference type="Proteomes" id="UP001295684"/>
    </source>
</evidence>
<sequence>MESIDLESIEENITEWWALNCQKIDRFSLEFCEIIKNLEEGTFVLNFKKKASPWMLKYNHSFWLEADQEQGLANQINQLISQQKTNPINILQLYLKVLDDLTYQQDLNSIIGDADMEPDCEGEDQDGWSDEEDAAIEVRNDQEENVKDHISKYNARLASKEGIKLFRQSKITKSAIEMQQLIDKNLSKDDCYLSLQIFEPLMIIKVTIDLNFQQLSPTVYESIGFEMHELVEYLLIFEDNKLLMFRDDPSLPTKDLQELLNLGILKIEFCQLENNYLQERYKAYLQILHESYFNMKDDEVITAPETKPIHISESDKIRKELLQIGFSSAQANSVSKITNNIDEAVNYLLDENPLPEETKEDHKEDIMVEDGRMVECDDPKYKLFSSITTEDLKKNPVLSYFKHVLFSLDSIPDYCCICRDKLSTKANTIRCCNKELCEFSFEESQGVAIMPEIKKDPEVFALNLSIFSECLMSERVHKIFEPFPSFFLKDKELRTKRGYLDNVIKARIEGGQAHDVNEINKDIDKIRRLFKRVPSIQKCISKCSDDEVLLSILEKEVKNTEDSILIYKLLQYLTTTSRVSVKKLKDSHKCSGSSKIEEYILYNNEVHDENLFQSRKSELGSLWSFHGSQIENWYSILRNGPRNLSATKMMNNGKTHGEGIYSTKEIDLALVYSNKPKKDSYCVSTIPQSWKHSTCKEKVIIGVFEIISEKNITIKTVSNRDYIICPNDECIKLRYIWIIASNCTEIPNKRRLSEQLNFSVKYYSTVKDIQEELLNNRKLRLKASYERAKARYHEEMVMRDKLQAQLDERDKLEQDKQYDDKIQKLEASFTGKGSVIATKRILKEYKHFQTSTDIENFEIKFKGDNFYQWSVVLDILKFELTPELKEDFQWVRDKSGINPTLQFEVIFPASFPFDPPFIRVVQPIFKFRTGHVTIGGSLCMESLTPSAWSSARSIEGIFIEILSIILQGEARLDKKRLGRSYSIQEAKLAFERVAKHHGWL</sequence>
<dbReference type="Gene3D" id="3.90.228.10">
    <property type="match status" value="1"/>
</dbReference>
<evidence type="ECO:0000256" key="2">
    <source>
        <dbReference type="ARBA" id="ARBA00022679"/>
    </source>
</evidence>
<dbReference type="GO" id="GO:0016779">
    <property type="term" value="F:nucleotidyltransferase activity"/>
    <property type="evidence" value="ECO:0007669"/>
    <property type="project" value="UniProtKB-KW"/>
</dbReference>
<keyword evidence="3" id="KW-0548">Nucleotidyltransferase</keyword>
<keyword evidence="4" id="KW-0520">NAD</keyword>
<feature type="domain" description="UBC core" evidence="5">
    <location>
        <begin position="836"/>
        <end position="1000"/>
    </location>
</feature>
<keyword evidence="7" id="KW-1185">Reference proteome</keyword>
<dbReference type="AlphaFoldDB" id="A0AAD1XUK7"/>
<name>A0AAD1XUK7_EUPCR</name>
<dbReference type="GO" id="GO:0016757">
    <property type="term" value="F:glycosyltransferase activity"/>
    <property type="evidence" value="ECO:0007669"/>
    <property type="project" value="UniProtKB-KW"/>
</dbReference>
<keyword evidence="2" id="KW-0808">Transferase</keyword>
<evidence type="ECO:0000313" key="6">
    <source>
        <dbReference type="EMBL" id="CAI2379218.1"/>
    </source>
</evidence>
<protein>
    <recommendedName>
        <fullName evidence="5">UBC core domain-containing protein</fullName>
    </recommendedName>
</protein>
<dbReference type="EMBL" id="CAMPGE010021038">
    <property type="protein sequence ID" value="CAI2379218.1"/>
    <property type="molecule type" value="Genomic_DNA"/>
</dbReference>
<dbReference type="SUPFAM" id="SSF54495">
    <property type="entry name" value="UBC-like"/>
    <property type="match status" value="1"/>
</dbReference>
<dbReference type="Proteomes" id="UP001295684">
    <property type="component" value="Unassembled WGS sequence"/>
</dbReference>
<dbReference type="InterPro" id="IPR000608">
    <property type="entry name" value="UBC"/>
</dbReference>
<evidence type="ECO:0000256" key="4">
    <source>
        <dbReference type="ARBA" id="ARBA00023027"/>
    </source>
</evidence>
<evidence type="ECO:0000259" key="5">
    <source>
        <dbReference type="PROSITE" id="PS50127"/>
    </source>
</evidence>
<dbReference type="InterPro" id="IPR051838">
    <property type="entry name" value="ARTD_PARP"/>
</dbReference>
<dbReference type="CDD" id="cd23802">
    <property type="entry name" value="UBCc_UBE2Q"/>
    <property type="match status" value="1"/>
</dbReference>
<gene>
    <name evidence="6" type="ORF">ECRASSUSDP1_LOCUS20627</name>
</gene>
<dbReference type="PANTHER" id="PTHR21328">
    <property type="entry name" value="POLY ADP-RIBOSE POLYMERASE FAMILY, MEMBER PARP"/>
    <property type="match status" value="1"/>
</dbReference>
<dbReference type="InterPro" id="IPR016135">
    <property type="entry name" value="UBQ-conjugating_enzyme/RWD"/>
</dbReference>
<evidence type="ECO:0000256" key="3">
    <source>
        <dbReference type="ARBA" id="ARBA00022695"/>
    </source>
</evidence>
<proteinExistence type="predicted"/>
<dbReference type="SUPFAM" id="SSF56399">
    <property type="entry name" value="ADP-ribosylation"/>
    <property type="match status" value="1"/>
</dbReference>
<organism evidence="6 7">
    <name type="scientific">Euplotes crassus</name>
    <dbReference type="NCBI Taxonomy" id="5936"/>
    <lineage>
        <taxon>Eukaryota</taxon>
        <taxon>Sar</taxon>
        <taxon>Alveolata</taxon>
        <taxon>Ciliophora</taxon>
        <taxon>Intramacronucleata</taxon>
        <taxon>Spirotrichea</taxon>
        <taxon>Hypotrichia</taxon>
        <taxon>Euplotida</taxon>
        <taxon>Euplotidae</taxon>
        <taxon>Moneuplotes</taxon>
    </lineage>
</organism>
<keyword evidence="1" id="KW-0328">Glycosyltransferase</keyword>
<dbReference type="Gene3D" id="3.10.110.10">
    <property type="entry name" value="Ubiquitin Conjugating Enzyme"/>
    <property type="match status" value="1"/>
</dbReference>
<evidence type="ECO:0000256" key="1">
    <source>
        <dbReference type="ARBA" id="ARBA00022676"/>
    </source>
</evidence>